<reference evidence="1" key="1">
    <citation type="submission" date="2024-12" db="EMBL/GenBank/DDBJ databases">
        <authorList>
            <person name="Wu N."/>
        </authorList>
    </citation>
    <scope>NUCLEOTIDE SEQUENCE</scope>
    <source>
        <strain evidence="1">P15</strain>
    </source>
</reference>
<keyword evidence="1" id="KW-0547">Nucleotide-binding</keyword>
<keyword evidence="1" id="KW-0067">ATP-binding</keyword>
<dbReference type="EMBL" id="JBJURJ010000008">
    <property type="protein sequence ID" value="MFM9329385.1"/>
    <property type="molecule type" value="Genomic_DNA"/>
</dbReference>
<gene>
    <name evidence="1" type="ORF">ACI1P1_13915</name>
</gene>
<name>A0ACC7NY16_9BACL</name>
<sequence length="601" mass="67736">MNKQSGVFPNNLFILKLVFRICPGRIAAEFLLKAIGYTAWVFYSIVLVKYVLHAIETGQSFGEIALFITGSALFFGTCNWFEQWVETSYKPKTDALLFEKLNGQLYDKAAQVELACYEDAEFYNRYTMAVKETETRASSVLETTADTVCAVIAGIGVMVNMYMIDHWVILFVLSPFVGKFLFGSMHNRLLYARDQESVSHRRKLDYVNRVVYLQDYAKEIRMSGIFRVLKKTYEEGYSGINTVVRRFAPRVAGVHFWQNIFTFLVIFQGVLLYSLYRTMVSRTLEVSEFAVLTSAMVSASWILIGLSESLIKVFQNSLYIENLRGFLSYEIKMKDNPEGPAPAKPVQSLELNRVSFTYPGASTPVLRDISIRIEGSEKIALVGHNGAGKTTLVKLLMRLYDPNHGQLLLNGRDIRDYRLGSYRALFGTAFQDFRIFAMTVAENVLMRQPVTAADYHCVRDALVKSGVYDKVASLPKGIDTVLTREFDEDGAVLSGGEYQKIAVARAFAKEFEIAVFDEPSSALDPVAEYGIYQSMLAACQGKPVFFISHRLSMATLADRIYMLENGTVIETGTHDQLMALNGKYADMFRKQAEKYAEEVGA</sequence>
<accession>A0ACC7NY16</accession>
<keyword evidence="2" id="KW-1185">Reference proteome</keyword>
<comment type="caution">
    <text evidence="1">The sequence shown here is derived from an EMBL/GenBank/DDBJ whole genome shotgun (WGS) entry which is preliminary data.</text>
</comment>
<proteinExistence type="predicted"/>
<protein>
    <submittedName>
        <fullName evidence="1">ABC transporter ATP-binding protein</fullName>
    </submittedName>
</protein>
<organism evidence="1 2">
    <name type="scientific">Paenibacillus mesotrionivorans</name>
    <dbReference type="NCBI Taxonomy" id="3160968"/>
    <lineage>
        <taxon>Bacteria</taxon>
        <taxon>Bacillati</taxon>
        <taxon>Bacillota</taxon>
        <taxon>Bacilli</taxon>
        <taxon>Bacillales</taxon>
        <taxon>Paenibacillaceae</taxon>
        <taxon>Paenibacillus</taxon>
    </lineage>
</organism>
<evidence type="ECO:0000313" key="2">
    <source>
        <dbReference type="Proteomes" id="UP001631969"/>
    </source>
</evidence>
<dbReference type="Proteomes" id="UP001631969">
    <property type="component" value="Unassembled WGS sequence"/>
</dbReference>
<evidence type="ECO:0000313" key="1">
    <source>
        <dbReference type="EMBL" id="MFM9329385.1"/>
    </source>
</evidence>